<proteinExistence type="predicted"/>
<keyword evidence="2" id="KW-1185">Reference proteome</keyword>
<dbReference type="AlphaFoldDB" id="A0A4P9W4W5"/>
<evidence type="ECO:0000313" key="2">
    <source>
        <dbReference type="Proteomes" id="UP000269721"/>
    </source>
</evidence>
<dbReference type="EMBL" id="KZ998304">
    <property type="protein sequence ID" value="RKO86315.1"/>
    <property type="molecule type" value="Genomic_DNA"/>
</dbReference>
<dbReference type="Proteomes" id="UP000269721">
    <property type="component" value="Unassembled WGS sequence"/>
</dbReference>
<organism evidence="1 2">
    <name type="scientific">Blyttiomyces helicus</name>
    <dbReference type="NCBI Taxonomy" id="388810"/>
    <lineage>
        <taxon>Eukaryota</taxon>
        <taxon>Fungi</taxon>
        <taxon>Fungi incertae sedis</taxon>
        <taxon>Chytridiomycota</taxon>
        <taxon>Chytridiomycota incertae sedis</taxon>
        <taxon>Chytridiomycetes</taxon>
        <taxon>Chytridiomycetes incertae sedis</taxon>
        <taxon>Blyttiomyces</taxon>
    </lineage>
</organism>
<dbReference type="PROSITE" id="PS51257">
    <property type="entry name" value="PROKAR_LIPOPROTEIN"/>
    <property type="match status" value="1"/>
</dbReference>
<name>A0A4P9W4W5_9FUNG</name>
<gene>
    <name evidence="1" type="ORF">BDK51DRAFT_44616</name>
</gene>
<evidence type="ECO:0000313" key="1">
    <source>
        <dbReference type="EMBL" id="RKO86315.1"/>
    </source>
</evidence>
<protein>
    <submittedName>
        <fullName evidence="1">Uncharacterized protein</fullName>
    </submittedName>
</protein>
<accession>A0A4P9W4W5</accession>
<sequence length="283" mass="31209">MPTQNSKSISKRQIPIAPHPNWLIACAVDQLGRTYGGTHGTKSQAPVCYPDAHVYAHEYKKLPEGVAGVINYVVHRIAFANQQLPGFVEVELCCGNTSVLTPQKITDQIMTKPVIHETTNQWSLLRGLQLLNQAHQPKLAAETPTGLAPEHRGVPGAQEKNLRNLGEGFDSTLGFDMWSTSSLSQDPTPIPSLQARKNWTSDAMLANINDEYYHICVKEASNNKTATQHLSSTLSCPSDLLTPAFLCFMNFTLGHLYTCFVIAYLDNILIVSTTGLKRPVHRC</sequence>
<reference evidence="2" key="1">
    <citation type="journal article" date="2018" name="Nat. Microbiol.">
        <title>Leveraging single-cell genomics to expand the fungal tree of life.</title>
        <authorList>
            <person name="Ahrendt S.R."/>
            <person name="Quandt C.A."/>
            <person name="Ciobanu D."/>
            <person name="Clum A."/>
            <person name="Salamov A."/>
            <person name="Andreopoulos B."/>
            <person name="Cheng J.F."/>
            <person name="Woyke T."/>
            <person name="Pelin A."/>
            <person name="Henrissat B."/>
            <person name="Reynolds N.K."/>
            <person name="Benny G.L."/>
            <person name="Smith M.E."/>
            <person name="James T.Y."/>
            <person name="Grigoriev I.V."/>
        </authorList>
    </citation>
    <scope>NUCLEOTIDE SEQUENCE [LARGE SCALE GENOMIC DNA]</scope>
</reference>